<evidence type="ECO:0000313" key="1">
    <source>
        <dbReference type="EMBL" id="HET20643.1"/>
    </source>
</evidence>
<gene>
    <name evidence="1" type="ORF">ENN70_00710</name>
</gene>
<dbReference type="Pfam" id="PF13899">
    <property type="entry name" value="Thioredoxin_7"/>
    <property type="match status" value="1"/>
</dbReference>
<sequence length="129" mass="14770">MKAVYMLIIIAALSLIAISLFSQSDSLEGWYSYEEGKKLSEEKNREMFVFIGTPECKVCKVFKEFFRENESAMEFIREKYIPVYVDATKEKPPVRVPVVPVFCTGFDGNLSCFSRSSPEELMKLLEGVN</sequence>
<proteinExistence type="predicted"/>
<dbReference type="Gene3D" id="3.40.30.10">
    <property type="entry name" value="Glutaredoxin"/>
    <property type="match status" value="1"/>
</dbReference>
<accession>A0A7C2SD75</accession>
<dbReference type="SUPFAM" id="SSF52833">
    <property type="entry name" value="Thioredoxin-like"/>
    <property type="match status" value="1"/>
</dbReference>
<protein>
    <submittedName>
        <fullName evidence="1">Thioredoxin family protein</fullName>
    </submittedName>
</protein>
<dbReference type="InterPro" id="IPR036249">
    <property type="entry name" value="Thioredoxin-like_sf"/>
</dbReference>
<organism evidence="1">
    <name type="scientific">Archaeoglobus fulgidus</name>
    <dbReference type="NCBI Taxonomy" id="2234"/>
    <lineage>
        <taxon>Archaea</taxon>
        <taxon>Methanobacteriati</taxon>
        <taxon>Methanobacteriota</taxon>
        <taxon>Archaeoglobi</taxon>
        <taxon>Archaeoglobales</taxon>
        <taxon>Archaeoglobaceae</taxon>
        <taxon>Archaeoglobus</taxon>
    </lineage>
</organism>
<dbReference type="AlphaFoldDB" id="A0A7C2SD75"/>
<comment type="caution">
    <text evidence="1">The sequence shown here is derived from an EMBL/GenBank/DDBJ whole genome shotgun (WGS) entry which is preliminary data.</text>
</comment>
<reference evidence="1" key="1">
    <citation type="journal article" date="2020" name="mSystems">
        <title>Genome- and Community-Level Interaction Insights into Carbon Utilization and Element Cycling Functions of Hydrothermarchaeota in Hydrothermal Sediment.</title>
        <authorList>
            <person name="Zhou Z."/>
            <person name="Liu Y."/>
            <person name="Xu W."/>
            <person name="Pan J."/>
            <person name="Luo Z.H."/>
            <person name="Li M."/>
        </authorList>
    </citation>
    <scope>NUCLEOTIDE SEQUENCE [LARGE SCALE GENOMIC DNA]</scope>
    <source>
        <strain evidence="1">SpSt-12</strain>
    </source>
</reference>
<name>A0A7C2SD75_ARCFL</name>
<dbReference type="EMBL" id="DSCQ01000011">
    <property type="protein sequence ID" value="HET20643.1"/>
    <property type="molecule type" value="Genomic_DNA"/>
</dbReference>